<organism evidence="2 3">
    <name type="scientific">Methanolobus zinderi</name>
    <dbReference type="NCBI Taxonomy" id="536044"/>
    <lineage>
        <taxon>Archaea</taxon>
        <taxon>Methanobacteriati</taxon>
        <taxon>Methanobacteriota</taxon>
        <taxon>Stenosarchaea group</taxon>
        <taxon>Methanomicrobia</taxon>
        <taxon>Methanosarcinales</taxon>
        <taxon>Methanosarcinaceae</taxon>
        <taxon>Methanolobus</taxon>
    </lineage>
</organism>
<name>A0A7D5IQK1_9EURY</name>
<keyword evidence="3" id="KW-1185">Reference proteome</keyword>
<reference evidence="2 3" key="1">
    <citation type="submission" date="2020-06" db="EMBL/GenBank/DDBJ databases">
        <title>Methanolobus halotolerans sp. nov., isolated from a saline lake Tus in Siberia.</title>
        <authorList>
            <person name="Shen Y."/>
            <person name="Chen S.-C."/>
            <person name="Lai M.-C."/>
            <person name="Huang H.-H."/>
            <person name="Chiu H.-H."/>
            <person name="Tang S.-L."/>
            <person name="Rogozin D.Y."/>
            <person name="Degermendzhy A.G."/>
        </authorList>
    </citation>
    <scope>NUCLEOTIDE SEQUENCE [LARGE SCALE GENOMIC DNA]</scope>
    <source>
        <strain evidence="2 3">DSM 21339</strain>
    </source>
</reference>
<dbReference type="EMBL" id="CP058215">
    <property type="protein sequence ID" value="QLC50607.1"/>
    <property type="molecule type" value="Genomic_DNA"/>
</dbReference>
<gene>
    <name evidence="2" type="ORF">HWN40_10390</name>
</gene>
<accession>A0A7D5IQK1</accession>
<protein>
    <submittedName>
        <fullName evidence="2">Uncharacterized protein</fullName>
    </submittedName>
</protein>
<feature type="compositionally biased region" description="Basic and acidic residues" evidence="1">
    <location>
        <begin position="1"/>
        <end position="24"/>
    </location>
</feature>
<evidence type="ECO:0000313" key="2">
    <source>
        <dbReference type="EMBL" id="QLC50607.1"/>
    </source>
</evidence>
<sequence>MVIRVGKEQNDKESEGKPQVESGKKKSQSPIKKSEHGPLDTIKAQNGLEDPDNVFFGDIESDLYVVETGDARPRRIDRVEPPEKPREGALYLGEARKYLRRKGNDGV</sequence>
<dbReference type="AlphaFoldDB" id="A0A7D5IQK1"/>
<dbReference type="RefSeq" id="WP_176965663.1">
    <property type="nucleotide sequence ID" value="NZ_CP058215.1"/>
</dbReference>
<dbReference type="KEGG" id="mzi:HWN40_10390"/>
<dbReference type="GeneID" id="55822087"/>
<proteinExistence type="predicted"/>
<evidence type="ECO:0000313" key="3">
    <source>
        <dbReference type="Proteomes" id="UP000509594"/>
    </source>
</evidence>
<feature type="region of interest" description="Disordered" evidence="1">
    <location>
        <begin position="1"/>
        <end position="49"/>
    </location>
</feature>
<dbReference type="Proteomes" id="UP000509594">
    <property type="component" value="Chromosome"/>
</dbReference>
<evidence type="ECO:0000256" key="1">
    <source>
        <dbReference type="SAM" id="MobiDB-lite"/>
    </source>
</evidence>